<name>A0A0F9HTH0_9ZZZZ</name>
<gene>
    <name evidence="2" type="ORF">LCGC14_1743960</name>
</gene>
<reference evidence="2" key="1">
    <citation type="journal article" date="2015" name="Nature">
        <title>Complex archaea that bridge the gap between prokaryotes and eukaryotes.</title>
        <authorList>
            <person name="Spang A."/>
            <person name="Saw J.H."/>
            <person name="Jorgensen S.L."/>
            <person name="Zaremba-Niedzwiedzka K."/>
            <person name="Martijn J."/>
            <person name="Lind A.E."/>
            <person name="van Eijk R."/>
            <person name="Schleper C."/>
            <person name="Guy L."/>
            <person name="Ettema T.J."/>
        </authorList>
    </citation>
    <scope>NUCLEOTIDE SEQUENCE</scope>
</reference>
<keyword evidence="1" id="KW-0472">Membrane</keyword>
<keyword evidence="1" id="KW-1133">Transmembrane helix</keyword>
<evidence type="ECO:0000256" key="1">
    <source>
        <dbReference type="SAM" id="Phobius"/>
    </source>
</evidence>
<evidence type="ECO:0000313" key="2">
    <source>
        <dbReference type="EMBL" id="KKM06432.1"/>
    </source>
</evidence>
<keyword evidence="1" id="KW-0812">Transmembrane</keyword>
<sequence length="29" mass="3287">MNRRALYVEIAFWSLTFVLMGLLVVATAT</sequence>
<feature type="non-terminal residue" evidence="2">
    <location>
        <position position="29"/>
    </location>
</feature>
<feature type="transmembrane region" description="Helical" evidence="1">
    <location>
        <begin position="7"/>
        <end position="28"/>
    </location>
</feature>
<comment type="caution">
    <text evidence="2">The sequence shown here is derived from an EMBL/GenBank/DDBJ whole genome shotgun (WGS) entry which is preliminary data.</text>
</comment>
<organism evidence="2">
    <name type="scientific">marine sediment metagenome</name>
    <dbReference type="NCBI Taxonomy" id="412755"/>
    <lineage>
        <taxon>unclassified sequences</taxon>
        <taxon>metagenomes</taxon>
        <taxon>ecological metagenomes</taxon>
    </lineage>
</organism>
<dbReference type="AlphaFoldDB" id="A0A0F9HTH0"/>
<dbReference type="EMBL" id="LAZR01015994">
    <property type="protein sequence ID" value="KKM06432.1"/>
    <property type="molecule type" value="Genomic_DNA"/>
</dbReference>
<proteinExistence type="predicted"/>
<protein>
    <submittedName>
        <fullName evidence="2">Uncharacterized protein</fullName>
    </submittedName>
</protein>
<accession>A0A0F9HTH0</accession>